<dbReference type="EMBL" id="FRCY01000005">
    <property type="protein sequence ID" value="SHM97556.1"/>
    <property type="molecule type" value="Genomic_DNA"/>
</dbReference>
<evidence type="ECO:0000313" key="1">
    <source>
        <dbReference type="EMBL" id="SHM97556.1"/>
    </source>
</evidence>
<name>A0A1M7N210_9BACT</name>
<sequence length="310" mass="36808">MKMNPQKQLLFKELLEKLEKSTFEPSDIKLLFLELRDHNKGSIIFEIANFIAHPEGRNKGVSFQYIERQYVKYNVFYHKDNILYDSITYNTFNKILLPGIIEFKEKDFKKSIGISRAQALNLLKKSYSNDKNFRAYFPSKLEKLEDFFLLKKIINFTVNSFVANPAINSIEVFKSLKSAISELNSKLNLGYNGHKLVNKNINDIYICIVHLLHYAEFEMWDNKIAKLRMSIKNKEQNQNNPFLHLFMEIPYNEKKVWFSWDFIYSECNLSKHIEKEQLHLFNKDIKIETASLYRNEQGILKIKVIDYKES</sequence>
<accession>A0A1M7N210</accession>
<keyword evidence="2" id="KW-1185">Reference proteome</keyword>
<proteinExistence type="predicted"/>
<dbReference type="AlphaFoldDB" id="A0A1M7N210"/>
<reference evidence="1 2" key="1">
    <citation type="submission" date="2016-11" db="EMBL/GenBank/DDBJ databases">
        <authorList>
            <person name="Jaros S."/>
            <person name="Januszkiewicz K."/>
            <person name="Wedrychowicz H."/>
        </authorList>
    </citation>
    <scope>NUCLEOTIDE SEQUENCE [LARGE SCALE GENOMIC DNA]</scope>
    <source>
        <strain evidence="1 2">CGMCC 1.6102</strain>
    </source>
</reference>
<dbReference type="STRING" id="388280.SAMN04488057_10511"/>
<dbReference type="Proteomes" id="UP000184513">
    <property type="component" value="Unassembled WGS sequence"/>
</dbReference>
<evidence type="ECO:0000313" key="2">
    <source>
        <dbReference type="Proteomes" id="UP000184513"/>
    </source>
</evidence>
<gene>
    <name evidence="1" type="ORF">SAMN04488057_10511</name>
</gene>
<protein>
    <submittedName>
        <fullName evidence="1">Uncharacterized protein</fullName>
    </submittedName>
</protein>
<organism evidence="1 2">
    <name type="scientific">Cyclobacterium lianum</name>
    <dbReference type="NCBI Taxonomy" id="388280"/>
    <lineage>
        <taxon>Bacteria</taxon>
        <taxon>Pseudomonadati</taxon>
        <taxon>Bacteroidota</taxon>
        <taxon>Cytophagia</taxon>
        <taxon>Cytophagales</taxon>
        <taxon>Cyclobacteriaceae</taxon>
        <taxon>Cyclobacterium</taxon>
    </lineage>
</organism>